<protein>
    <submittedName>
        <fullName evidence="3">MatE and transmembrane domain-containing protein</fullName>
    </submittedName>
    <submittedName>
        <fullName evidence="4">MatE_and transmembrane domain-containing protein</fullName>
    </submittedName>
</protein>
<gene>
    <name evidence="4" type="ORF">HINF_LOCUS31994</name>
    <name evidence="3" type="ORF">HINF_LOCUS65258</name>
</gene>
<sequence>MNDTSSVHSTQLSKQSKDHVQIFHTKITMQPISKTLLEILVPDTLFYLAQTAVYLIITHNLYQIEDNQVGMIDCLVSYVVLNLVTILISDSVIEAGFHLVSQSLETNKYNASKIYFTYTFIFGVLSTVLISLVILLGVQKQFITFILWREQTKEEEKVYRIITIAFIFAYFPSSFNKFMKAEGKSNTALSFSGIVLQLYIVTMIVFFTQIRHLNLSSLKFVPCLIIPVIISAIYSLFQTFRLFSKKIKYTNMMVIEKALLKPLRPKILWEISKLSIYNLYQNVGDALIHFFTVQILSYSDVPVVIFTLIQLELTNALNKSISNNISAAFRINMQLKRYDRVFQFYLSAFPLLLVNLAFQIITFSVRNILYKLVFDDSFDSSLMLFHGSVDGLLGTFSAFSTAVIRANPHSKVGYFTGSFKLLLSIGFYFTAKYTNIGNSHYSSMLYLYKYCTDLVGFGLFILYLQKFYVLKKKNGHFEDEIKEPKKLVLQELHVIEISGQSEPKETKESKTNELSWALEEKKGE</sequence>
<feature type="transmembrane region" description="Helical" evidence="2">
    <location>
        <begin position="383"/>
        <end position="405"/>
    </location>
</feature>
<keyword evidence="2 3" id="KW-0812">Transmembrane</keyword>
<feature type="transmembrane region" description="Helical" evidence="2">
    <location>
        <begin position="114"/>
        <end position="138"/>
    </location>
</feature>
<evidence type="ECO:0000256" key="1">
    <source>
        <dbReference type="SAM" id="MobiDB-lite"/>
    </source>
</evidence>
<feature type="transmembrane region" description="Helical" evidence="2">
    <location>
        <begin position="36"/>
        <end position="57"/>
    </location>
</feature>
<comment type="caution">
    <text evidence="3">The sequence shown here is derived from an EMBL/GenBank/DDBJ whole genome shotgun (WGS) entry which is preliminary data.</text>
</comment>
<dbReference type="EMBL" id="CATOUU010001179">
    <property type="protein sequence ID" value="CAI9977613.1"/>
    <property type="molecule type" value="Genomic_DNA"/>
</dbReference>
<feature type="transmembrane region" description="Helical" evidence="2">
    <location>
        <begin position="69"/>
        <end position="93"/>
    </location>
</feature>
<accession>A0AA86RQ69</accession>
<feature type="compositionally biased region" description="Basic and acidic residues" evidence="1">
    <location>
        <begin position="502"/>
        <end position="511"/>
    </location>
</feature>
<dbReference type="EMBL" id="CAXDID020000108">
    <property type="protein sequence ID" value="CAL6028825.1"/>
    <property type="molecule type" value="Genomic_DNA"/>
</dbReference>
<dbReference type="AlphaFoldDB" id="A0AA86RQ69"/>
<keyword evidence="2" id="KW-1133">Transmembrane helix</keyword>
<dbReference type="Proteomes" id="UP001642409">
    <property type="component" value="Unassembled WGS sequence"/>
</dbReference>
<feature type="transmembrane region" description="Helical" evidence="2">
    <location>
        <begin position="412"/>
        <end position="431"/>
    </location>
</feature>
<feature type="transmembrane region" description="Helical" evidence="2">
    <location>
        <begin position="342"/>
        <end position="363"/>
    </location>
</feature>
<reference evidence="3" key="1">
    <citation type="submission" date="2023-06" db="EMBL/GenBank/DDBJ databases">
        <authorList>
            <person name="Kurt Z."/>
        </authorList>
    </citation>
    <scope>NUCLEOTIDE SEQUENCE</scope>
</reference>
<organism evidence="3">
    <name type="scientific">Hexamita inflata</name>
    <dbReference type="NCBI Taxonomy" id="28002"/>
    <lineage>
        <taxon>Eukaryota</taxon>
        <taxon>Metamonada</taxon>
        <taxon>Diplomonadida</taxon>
        <taxon>Hexamitidae</taxon>
        <taxon>Hexamitinae</taxon>
        <taxon>Hexamita</taxon>
    </lineage>
</organism>
<evidence type="ECO:0000313" key="3">
    <source>
        <dbReference type="EMBL" id="CAI9977613.1"/>
    </source>
</evidence>
<proteinExistence type="predicted"/>
<evidence type="ECO:0000313" key="4">
    <source>
        <dbReference type="EMBL" id="CAL6028825.1"/>
    </source>
</evidence>
<evidence type="ECO:0000313" key="5">
    <source>
        <dbReference type="Proteomes" id="UP001642409"/>
    </source>
</evidence>
<feature type="transmembrane region" description="Helical" evidence="2">
    <location>
        <begin position="219"/>
        <end position="243"/>
    </location>
</feature>
<feature type="transmembrane region" description="Helical" evidence="2">
    <location>
        <begin position="187"/>
        <end position="207"/>
    </location>
</feature>
<feature type="region of interest" description="Disordered" evidence="1">
    <location>
        <begin position="499"/>
        <end position="524"/>
    </location>
</feature>
<keyword evidence="2" id="KW-0472">Membrane</keyword>
<feature type="transmembrane region" description="Helical" evidence="2">
    <location>
        <begin position="443"/>
        <end position="464"/>
    </location>
</feature>
<feature type="transmembrane region" description="Helical" evidence="2">
    <location>
        <begin position="158"/>
        <end position="175"/>
    </location>
</feature>
<reference evidence="4 5" key="2">
    <citation type="submission" date="2024-07" db="EMBL/GenBank/DDBJ databases">
        <authorList>
            <person name="Akdeniz Z."/>
        </authorList>
    </citation>
    <scope>NUCLEOTIDE SEQUENCE [LARGE SCALE GENOMIC DNA]</scope>
</reference>
<evidence type="ECO:0000256" key="2">
    <source>
        <dbReference type="SAM" id="Phobius"/>
    </source>
</evidence>
<name>A0AA86RQ69_9EUKA</name>
<keyword evidence="5" id="KW-1185">Reference proteome</keyword>